<dbReference type="EMBL" id="BQNB010010098">
    <property type="protein sequence ID" value="GJS72709.1"/>
    <property type="molecule type" value="Genomic_DNA"/>
</dbReference>
<evidence type="ECO:0000313" key="1">
    <source>
        <dbReference type="EMBL" id="GJS72709.1"/>
    </source>
</evidence>
<dbReference type="Proteomes" id="UP001151760">
    <property type="component" value="Unassembled WGS sequence"/>
</dbReference>
<protein>
    <submittedName>
        <fullName evidence="1">Uncharacterized protein</fullName>
    </submittedName>
</protein>
<accession>A0ABQ4Y523</accession>
<sequence>MVAPSGRGLILYQAYGNLYAMTGRKAHLLEDKNSKCRVFSTWMTFRGNTCGLDHLEKKRMRLRTCTKIHQEVLFSERGDGVTSIKQRRLSGDGVWILATASQHSRLKALENQLLSVSLLTHLGKRKCIERIS</sequence>
<organism evidence="1 2">
    <name type="scientific">Tanacetum coccineum</name>
    <dbReference type="NCBI Taxonomy" id="301880"/>
    <lineage>
        <taxon>Eukaryota</taxon>
        <taxon>Viridiplantae</taxon>
        <taxon>Streptophyta</taxon>
        <taxon>Embryophyta</taxon>
        <taxon>Tracheophyta</taxon>
        <taxon>Spermatophyta</taxon>
        <taxon>Magnoliopsida</taxon>
        <taxon>eudicotyledons</taxon>
        <taxon>Gunneridae</taxon>
        <taxon>Pentapetalae</taxon>
        <taxon>asterids</taxon>
        <taxon>campanulids</taxon>
        <taxon>Asterales</taxon>
        <taxon>Asteraceae</taxon>
        <taxon>Asteroideae</taxon>
        <taxon>Anthemideae</taxon>
        <taxon>Anthemidinae</taxon>
        <taxon>Tanacetum</taxon>
    </lineage>
</organism>
<evidence type="ECO:0000313" key="2">
    <source>
        <dbReference type="Proteomes" id="UP001151760"/>
    </source>
</evidence>
<name>A0ABQ4Y523_9ASTR</name>
<proteinExistence type="predicted"/>
<comment type="caution">
    <text evidence="1">The sequence shown here is derived from an EMBL/GenBank/DDBJ whole genome shotgun (WGS) entry which is preliminary data.</text>
</comment>
<keyword evidence="2" id="KW-1185">Reference proteome</keyword>
<gene>
    <name evidence="1" type="ORF">Tco_0705550</name>
</gene>
<reference evidence="1" key="1">
    <citation type="journal article" date="2022" name="Int. J. Mol. Sci.">
        <title>Draft Genome of Tanacetum Coccineum: Genomic Comparison of Closely Related Tanacetum-Family Plants.</title>
        <authorList>
            <person name="Yamashiro T."/>
            <person name="Shiraishi A."/>
            <person name="Nakayama K."/>
            <person name="Satake H."/>
        </authorList>
    </citation>
    <scope>NUCLEOTIDE SEQUENCE</scope>
</reference>
<reference evidence="1" key="2">
    <citation type="submission" date="2022-01" db="EMBL/GenBank/DDBJ databases">
        <authorList>
            <person name="Yamashiro T."/>
            <person name="Shiraishi A."/>
            <person name="Satake H."/>
            <person name="Nakayama K."/>
        </authorList>
    </citation>
    <scope>NUCLEOTIDE SEQUENCE</scope>
</reference>